<feature type="non-terminal residue" evidence="2">
    <location>
        <position position="1"/>
    </location>
</feature>
<evidence type="ECO:0000259" key="1">
    <source>
        <dbReference type="Pfam" id="PF17791"/>
    </source>
</evidence>
<dbReference type="PANTHER" id="PTHR11412">
    <property type="entry name" value="MACROGLOBULIN / COMPLEMENT"/>
    <property type="match status" value="1"/>
</dbReference>
<dbReference type="InterPro" id="IPR050473">
    <property type="entry name" value="A2M/Complement_sys"/>
</dbReference>
<reference evidence="2 3" key="1">
    <citation type="journal article" date="2024" name="BMC Genomics">
        <title>Genome assembly of redclaw crayfish (Cherax quadricarinatus) provides insights into its immune adaptation and hypoxia tolerance.</title>
        <authorList>
            <person name="Liu Z."/>
            <person name="Zheng J."/>
            <person name="Li H."/>
            <person name="Fang K."/>
            <person name="Wang S."/>
            <person name="He J."/>
            <person name="Zhou D."/>
            <person name="Weng S."/>
            <person name="Chi M."/>
            <person name="Gu Z."/>
            <person name="He J."/>
            <person name="Li F."/>
            <person name="Wang M."/>
        </authorList>
    </citation>
    <scope>NUCLEOTIDE SEQUENCE [LARGE SCALE GENOMIC DNA]</scope>
    <source>
        <strain evidence="2">ZL_2023a</strain>
    </source>
</reference>
<dbReference type="InterPro" id="IPR041555">
    <property type="entry name" value="MG3"/>
</dbReference>
<feature type="non-terminal residue" evidence="2">
    <location>
        <position position="194"/>
    </location>
</feature>
<sequence>SYIITTPRQWVSGATAQVCVYVDNPSAPDGKLTFAVKTYDWQPVDEDRNFTVVPNTVVHIPGGKTEKCYEVAVPSSTYNYGDLHIFGSVAGVNISRTVSMSWKRSKQVTFIQTDKYLYEPSENVKFRILTVTGPYLNVSTDQGLYTIYVDTQEESHSTTNFKVEDFVLPRFEVTLKPPSYILATDETFTFTVCA</sequence>
<dbReference type="Gene3D" id="2.60.40.1940">
    <property type="match status" value="1"/>
</dbReference>
<gene>
    <name evidence="2" type="ORF">OTU49_014890</name>
</gene>
<organism evidence="2 3">
    <name type="scientific">Cherax quadricarinatus</name>
    <name type="common">Australian red claw crayfish</name>
    <dbReference type="NCBI Taxonomy" id="27406"/>
    <lineage>
        <taxon>Eukaryota</taxon>
        <taxon>Metazoa</taxon>
        <taxon>Ecdysozoa</taxon>
        <taxon>Arthropoda</taxon>
        <taxon>Crustacea</taxon>
        <taxon>Multicrustacea</taxon>
        <taxon>Malacostraca</taxon>
        <taxon>Eumalacostraca</taxon>
        <taxon>Eucarida</taxon>
        <taxon>Decapoda</taxon>
        <taxon>Pleocyemata</taxon>
        <taxon>Astacidea</taxon>
        <taxon>Parastacoidea</taxon>
        <taxon>Parastacidae</taxon>
        <taxon>Cherax</taxon>
    </lineage>
</organism>
<dbReference type="Proteomes" id="UP001445076">
    <property type="component" value="Unassembled WGS sequence"/>
</dbReference>
<dbReference type="Gene3D" id="2.60.40.1930">
    <property type="match status" value="3"/>
</dbReference>
<protein>
    <recommendedName>
        <fullName evidence="1">Macroglobulin domain-containing protein</fullName>
    </recommendedName>
</protein>
<dbReference type="Pfam" id="PF17791">
    <property type="entry name" value="MG3"/>
    <property type="match status" value="1"/>
</dbReference>
<dbReference type="AlphaFoldDB" id="A0AAW0YRI1"/>
<evidence type="ECO:0000313" key="3">
    <source>
        <dbReference type="Proteomes" id="UP001445076"/>
    </source>
</evidence>
<feature type="domain" description="Macroglobulin" evidence="1">
    <location>
        <begin position="166"/>
        <end position="194"/>
    </location>
</feature>
<evidence type="ECO:0000313" key="2">
    <source>
        <dbReference type="EMBL" id="KAK8754212.1"/>
    </source>
</evidence>
<dbReference type="PANTHER" id="PTHR11412:SF171">
    <property type="entry name" value="PREGNANCY ZONE PROTEIN-LIKE PROTEIN"/>
    <property type="match status" value="1"/>
</dbReference>
<name>A0AAW0YRI1_CHEQU</name>
<keyword evidence="3" id="KW-1185">Reference proteome</keyword>
<proteinExistence type="predicted"/>
<comment type="caution">
    <text evidence="2">The sequence shown here is derived from an EMBL/GenBank/DDBJ whole genome shotgun (WGS) entry which is preliminary data.</text>
</comment>
<dbReference type="EMBL" id="JARKIK010000001">
    <property type="protein sequence ID" value="KAK8754212.1"/>
    <property type="molecule type" value="Genomic_DNA"/>
</dbReference>
<accession>A0AAW0YRI1</accession>